<keyword evidence="3" id="KW-1185">Reference proteome</keyword>
<organism evidence="2 3">
    <name type="scientific">Citrifermentans bremense</name>
    <dbReference type="NCBI Taxonomy" id="60035"/>
    <lineage>
        <taxon>Bacteria</taxon>
        <taxon>Pseudomonadati</taxon>
        <taxon>Thermodesulfobacteriota</taxon>
        <taxon>Desulfuromonadia</taxon>
        <taxon>Geobacterales</taxon>
        <taxon>Geobacteraceae</taxon>
        <taxon>Citrifermentans</taxon>
    </lineage>
</organism>
<evidence type="ECO:0000313" key="3">
    <source>
        <dbReference type="Proteomes" id="UP000515472"/>
    </source>
</evidence>
<reference evidence="2 3" key="1">
    <citation type="submission" date="2020-06" db="EMBL/GenBank/DDBJ databases">
        <title>Interaction of electrochemicaly active bacteria, Geobacter bremensis R4 on different carbon anode.</title>
        <authorList>
            <person name="Meng L."/>
            <person name="Yoshida N."/>
        </authorList>
    </citation>
    <scope>NUCLEOTIDE SEQUENCE [LARGE SCALE GENOMIC DNA]</scope>
    <source>
        <strain evidence="2 3">R4</strain>
    </source>
</reference>
<dbReference type="SUPFAM" id="SSF47240">
    <property type="entry name" value="Ferritin-like"/>
    <property type="match status" value="1"/>
</dbReference>
<dbReference type="Pfam" id="PF02915">
    <property type="entry name" value="Rubrerythrin"/>
    <property type="match status" value="2"/>
</dbReference>
<dbReference type="PANTHER" id="PTHR33531">
    <property type="entry name" value="RUBRERYTHRIN SUBFAMILY"/>
    <property type="match status" value="1"/>
</dbReference>
<accession>A0A6S6M370</accession>
<feature type="domain" description="Rubrerythrin diiron-binding" evidence="1">
    <location>
        <begin position="97"/>
        <end position="143"/>
    </location>
</feature>
<dbReference type="CDD" id="cd01045">
    <property type="entry name" value="Ferritin_like_AB"/>
    <property type="match status" value="1"/>
</dbReference>
<sequence>MNVFDCAIKREEDSRSYFMGLVEKATDPELKILFSMLADCEDEHKKRLLKLKRRMDGKMSVLEDLDVSVCSYRPFLTQSELLEDKGNDPDLYLFTVKKEEQDITFYRELAERAANEQTRKSLLMLADEERRHLERMEEIYAFVETPRTYLESGEFSNLRPL</sequence>
<dbReference type="AlphaFoldDB" id="A0A6S6M370"/>
<dbReference type="RefSeq" id="WP_185242961.1">
    <property type="nucleotide sequence ID" value="NZ_AP023213.1"/>
</dbReference>
<dbReference type="PANTHER" id="PTHR33531:SF7">
    <property type="entry name" value="HYPOTHETICAL MEMBRANE PROTEIN, CONSERVED"/>
    <property type="match status" value="1"/>
</dbReference>
<evidence type="ECO:0000313" key="2">
    <source>
        <dbReference type="EMBL" id="BCG48173.1"/>
    </source>
</evidence>
<dbReference type="EMBL" id="AP023213">
    <property type="protein sequence ID" value="BCG48173.1"/>
    <property type="molecule type" value="Genomic_DNA"/>
</dbReference>
<dbReference type="GO" id="GO:0016491">
    <property type="term" value="F:oxidoreductase activity"/>
    <property type="evidence" value="ECO:0007669"/>
    <property type="project" value="InterPro"/>
</dbReference>
<protein>
    <submittedName>
        <fullName evidence="2">Rubrerythrin</fullName>
    </submittedName>
</protein>
<dbReference type="InterPro" id="IPR003251">
    <property type="entry name" value="Rr_diiron-bd_dom"/>
</dbReference>
<proteinExistence type="predicted"/>
<dbReference type="KEGG" id="gbn:GEOBRER4_29230"/>
<feature type="domain" description="Rubrerythrin diiron-binding" evidence="1">
    <location>
        <begin position="5"/>
        <end position="63"/>
    </location>
</feature>
<evidence type="ECO:0000259" key="1">
    <source>
        <dbReference type="Pfam" id="PF02915"/>
    </source>
</evidence>
<name>A0A6S6M370_9BACT</name>
<dbReference type="Proteomes" id="UP000515472">
    <property type="component" value="Chromosome"/>
</dbReference>
<gene>
    <name evidence="2" type="ORF">GEOBRER4_n3047</name>
</gene>
<dbReference type="Gene3D" id="1.20.1260.10">
    <property type="match status" value="1"/>
</dbReference>
<dbReference type="InterPro" id="IPR009078">
    <property type="entry name" value="Ferritin-like_SF"/>
</dbReference>
<dbReference type="InterPro" id="IPR012347">
    <property type="entry name" value="Ferritin-like"/>
</dbReference>
<dbReference type="GO" id="GO:0046872">
    <property type="term" value="F:metal ion binding"/>
    <property type="evidence" value="ECO:0007669"/>
    <property type="project" value="InterPro"/>
</dbReference>